<organism evidence="1 2">
    <name type="scientific">Micromonospora rosaria</name>
    <dbReference type="NCBI Taxonomy" id="47874"/>
    <lineage>
        <taxon>Bacteria</taxon>
        <taxon>Bacillati</taxon>
        <taxon>Actinomycetota</taxon>
        <taxon>Actinomycetes</taxon>
        <taxon>Micromonosporales</taxon>
        <taxon>Micromonosporaceae</taxon>
        <taxon>Micromonospora</taxon>
    </lineage>
</organism>
<gene>
    <name evidence="1" type="ORF">AWW66_25285</name>
</gene>
<dbReference type="EMBL" id="LRQV01000123">
    <property type="protein sequence ID" value="KXK59266.1"/>
    <property type="molecule type" value="Genomic_DNA"/>
</dbReference>
<accession>A0A136PLQ7</accession>
<dbReference type="Proteomes" id="UP000070620">
    <property type="component" value="Unassembled WGS sequence"/>
</dbReference>
<dbReference type="OrthoDB" id="3394247at2"/>
<keyword evidence="2" id="KW-1185">Reference proteome</keyword>
<evidence type="ECO:0000313" key="2">
    <source>
        <dbReference type="Proteomes" id="UP000070620"/>
    </source>
</evidence>
<name>A0A136PLQ7_9ACTN</name>
<dbReference type="AlphaFoldDB" id="A0A136PLQ7"/>
<protein>
    <submittedName>
        <fullName evidence="1">Uncharacterized protein</fullName>
    </submittedName>
</protein>
<dbReference type="RefSeq" id="WP_067371194.1">
    <property type="nucleotide sequence ID" value="NZ_JBIUBN010000043.1"/>
</dbReference>
<reference evidence="1 2" key="1">
    <citation type="submission" date="2016-01" db="EMBL/GenBank/DDBJ databases">
        <title>Whole genome sequence and analysis of Micromonospora rosaria DSM 803, which can produce antibacterial substance rosamicin.</title>
        <authorList>
            <person name="Yang H."/>
            <person name="He X."/>
            <person name="Zhu D."/>
        </authorList>
    </citation>
    <scope>NUCLEOTIDE SEQUENCE [LARGE SCALE GENOMIC DNA]</scope>
    <source>
        <strain evidence="1 2">DSM 803</strain>
    </source>
</reference>
<comment type="caution">
    <text evidence="1">The sequence shown here is derived from an EMBL/GenBank/DDBJ whole genome shotgun (WGS) entry which is preliminary data.</text>
</comment>
<evidence type="ECO:0000313" key="1">
    <source>
        <dbReference type="EMBL" id="KXK59266.1"/>
    </source>
</evidence>
<sequence>MTINRKAFVEEQAAQARAVSGVLARVPREFATAGELATLMAALPADTPVSIAWTVHVDPALAEGTPTVTAATARPVPLLTAELVDVAEDDGTVREYGRMVPGVELGAVVGADGQPVPDKTVPHQPYERALGALGVGDVDTTLAALAELVRWTADLLPDTPAGPDGTPETVAQRVTDPGIRARLGIEAARLGYSANRLTTLRHDLADREATPLRDDHDGNAR</sequence>
<proteinExistence type="predicted"/>